<protein>
    <recommendedName>
        <fullName evidence="1">F-box associated beta-propeller type 3 domain-containing protein</fullName>
    </recommendedName>
</protein>
<dbReference type="InterPro" id="IPR013187">
    <property type="entry name" value="F-box-assoc_dom_typ3"/>
</dbReference>
<proteinExistence type="predicted"/>
<dbReference type="InterPro" id="IPR011044">
    <property type="entry name" value="Quino_amine_DH_bsu"/>
</dbReference>
<reference evidence="2 3" key="1">
    <citation type="submission" date="2021-07" db="EMBL/GenBank/DDBJ databases">
        <authorList>
            <consortium name="Genoscope - CEA"/>
            <person name="William W."/>
        </authorList>
    </citation>
    <scope>NUCLEOTIDE SEQUENCE [LARGE SCALE GENOMIC DNA]</scope>
</reference>
<dbReference type="PANTHER" id="PTHR15319:SF1">
    <property type="entry name" value="TATA BOX-BINDING PROTEIN-ASSOCIATED FACTOR RNA POLYMERASE I SUBUNIT C"/>
    <property type="match status" value="1"/>
</dbReference>
<evidence type="ECO:0000259" key="1">
    <source>
        <dbReference type="Pfam" id="PF08268"/>
    </source>
</evidence>
<dbReference type="InterPro" id="IPR017451">
    <property type="entry name" value="F-box-assoc_interact_dom"/>
</dbReference>
<dbReference type="NCBIfam" id="TIGR01640">
    <property type="entry name" value="F_box_assoc_1"/>
    <property type="match status" value="1"/>
</dbReference>
<dbReference type="PANTHER" id="PTHR15319">
    <property type="entry name" value="TATA BOX-BINDING PROTEIN ASSOCIATED FACTOR RNA POLYMERASE I SUBUNIT C"/>
    <property type="match status" value="1"/>
</dbReference>
<accession>A0A8D9DH64</accession>
<dbReference type="Gramene" id="A05p37280.2_BraZ1">
    <property type="protein sequence ID" value="A05p37280.2_BraZ1.CDS"/>
    <property type="gene ID" value="A05g37280.2_BraZ1"/>
</dbReference>
<evidence type="ECO:0000313" key="2">
    <source>
        <dbReference type="EMBL" id="CAG7877207.1"/>
    </source>
</evidence>
<dbReference type="InterPro" id="IPR038801">
    <property type="entry name" value="TAF1C"/>
</dbReference>
<name>A0A8D9DH64_BRACM</name>
<feature type="domain" description="F-box associated beta-propeller type 3" evidence="1">
    <location>
        <begin position="242"/>
        <end position="447"/>
    </location>
</feature>
<dbReference type="Proteomes" id="UP000694005">
    <property type="component" value="Chromosome A05"/>
</dbReference>
<evidence type="ECO:0000313" key="3">
    <source>
        <dbReference type="Proteomes" id="UP000694005"/>
    </source>
</evidence>
<gene>
    <name evidence="2" type="ORF">BRAPAZ1V2_A05P37280.2</name>
</gene>
<dbReference type="AlphaFoldDB" id="A0A8D9DH64"/>
<dbReference type="GO" id="GO:0006360">
    <property type="term" value="P:transcription by RNA polymerase I"/>
    <property type="evidence" value="ECO:0007669"/>
    <property type="project" value="InterPro"/>
</dbReference>
<dbReference type="EMBL" id="LS974621">
    <property type="protein sequence ID" value="CAG7877207.1"/>
    <property type="molecule type" value="Genomic_DNA"/>
</dbReference>
<dbReference type="SUPFAM" id="SSF50969">
    <property type="entry name" value="YVTN repeat-like/Quinoprotein amine dehydrogenase"/>
    <property type="match status" value="1"/>
</dbReference>
<sequence length="780" mass="88961">MRFYVTKRCFFEEHLIVLNLDRGTTQGPWRLNQFGFVLISSYLGVNVRKEGNVGSKRREKLIGCKNELFVPPLKTLAGGVLLLRNKYYIVIYRGKDFLPSSVAATLAKRQELTKEIQDVEEGSSPVITPDHREKMIEEASRVASARVVKRIQHILNLAQSKFNRAEKLLSKIEASMIPNGPDYDQEVISEEERIMFRKVGLKMKSYLLLEILGQDTWLIRETKILNSCLFLMVLIIRFEQRDMETTSIEESHCIEIEEINGPMEISECCDGLVCFYCLTQAVRVINTATETLLPPLPLANFQRLHKDHPDPDLERDVMFEDDGAVPTRCEVFDLEERRWRWRWRFVTTRPLDHHQILSNQRPPCVNGLLYWLTGDEQGYPSTQTKLIVFDIHTEMFQVTSTPPFITLDASSDKIGLCNLDGRLCISEIKGDCKQEFWWRVEECNKWERIFSVDLNSTSCWFGGITSQPLTPLAISRDNNKVVLSLSYQESLVDFDLDPDSTVYHLYYSGYYGLLRTIQVDEGKAVKCISLFLLALPLACKASLAKVSVETLMHLCSLYLVHWYCVKYDDCRGRPVLSYIVGQQFKSSSVARASLNSQLTAECLVLLENVNQKSWLGCEFGWRLGTFIVARSDAVFVITRSSGSCCGVRALLETENLNMAGTEESGVPLLKWQHDVEKPCFMDSYSLSDLGFQTDESTISCVIVGSFWNAESQMFCYGPSPSVVNDSSSLYVWELPHNLLSPAGKCLCGDCAIREVIMKESLPVWIDWQKKRVLVLCFGHE</sequence>
<organism evidence="2 3">
    <name type="scientific">Brassica campestris</name>
    <name type="common">Field mustard</name>
    <dbReference type="NCBI Taxonomy" id="3711"/>
    <lineage>
        <taxon>Eukaryota</taxon>
        <taxon>Viridiplantae</taxon>
        <taxon>Streptophyta</taxon>
        <taxon>Embryophyta</taxon>
        <taxon>Tracheophyta</taxon>
        <taxon>Spermatophyta</taxon>
        <taxon>Magnoliopsida</taxon>
        <taxon>eudicotyledons</taxon>
        <taxon>Gunneridae</taxon>
        <taxon>Pentapetalae</taxon>
        <taxon>rosids</taxon>
        <taxon>malvids</taxon>
        <taxon>Brassicales</taxon>
        <taxon>Brassicaceae</taxon>
        <taxon>Brassiceae</taxon>
        <taxon>Brassica</taxon>
    </lineage>
</organism>
<dbReference type="Pfam" id="PF08268">
    <property type="entry name" value="FBA_3"/>
    <property type="match status" value="1"/>
</dbReference>